<protein>
    <submittedName>
        <fullName evidence="1">Nucleotidyltransferase family protein</fullName>
    </submittedName>
</protein>
<dbReference type="Pfam" id="PF14907">
    <property type="entry name" value="NTP_transf_5"/>
    <property type="match status" value="1"/>
</dbReference>
<dbReference type="RefSeq" id="WP_170011923.1">
    <property type="nucleotide sequence ID" value="NZ_JABCRE010000002.1"/>
</dbReference>
<evidence type="ECO:0000313" key="2">
    <source>
        <dbReference type="Proteomes" id="UP000561181"/>
    </source>
</evidence>
<reference evidence="1 2" key="1">
    <citation type="submission" date="2020-04" db="EMBL/GenBank/DDBJ databases">
        <authorList>
            <person name="Liu A."/>
        </authorList>
    </citation>
    <scope>NUCLEOTIDE SEQUENCE [LARGE SCALE GENOMIC DNA]</scope>
    <source>
        <strain evidence="1 2">RZ02</strain>
    </source>
</reference>
<dbReference type="EMBL" id="JABCRE010000002">
    <property type="protein sequence ID" value="NMW31952.1"/>
    <property type="molecule type" value="Genomic_DNA"/>
</dbReference>
<proteinExistence type="predicted"/>
<keyword evidence="2" id="KW-1185">Reference proteome</keyword>
<dbReference type="InterPro" id="IPR039498">
    <property type="entry name" value="NTP_transf_5"/>
</dbReference>
<dbReference type="AlphaFoldDB" id="A0A848QH48"/>
<comment type="caution">
    <text evidence="1">The sequence shown here is derived from an EMBL/GenBank/DDBJ whole genome shotgun (WGS) entry which is preliminary data.</text>
</comment>
<accession>A0A848QH48</accession>
<dbReference type="GO" id="GO:0016740">
    <property type="term" value="F:transferase activity"/>
    <property type="evidence" value="ECO:0007669"/>
    <property type="project" value="UniProtKB-KW"/>
</dbReference>
<keyword evidence="1" id="KW-0808">Transferase</keyword>
<evidence type="ECO:0000313" key="1">
    <source>
        <dbReference type="EMBL" id="NMW31952.1"/>
    </source>
</evidence>
<dbReference type="Gene3D" id="3.30.460.40">
    <property type="match status" value="1"/>
</dbReference>
<dbReference type="Proteomes" id="UP000561181">
    <property type="component" value="Unassembled WGS sequence"/>
</dbReference>
<sequence>MPSVLGYFLKIELAFEQKLLLALSASTVDASPYAEEVRRAQPQIDWAAFRRLAARHRVGALIHSNLDQLPALEIPDDLRIWLKNCLKKNAFDYMRAVHIANDITGALKAAGISCSLMKGCSIAAQFYAQPSHRAMIDIDLLVERERYYEAERLLIERGFKRLYPLFDLDDRKRETFYRLHNAFTFVRPTDGLQIDLHWRTVSNPVLLPFIDLEWRELVEWRDDTGRSLPTLTGRAHFIYVMVHGAKHGWVRLKWLVDLDKMVRGLSGEACNDVARQISANGLGVLAQASLDLAHRCLGTPIPSAFKELGEIKPARRITQLQARMLLGEEPASPHQLRDWRYYLNRIRHSFLLHRGKTYRRHAMAIELARPADLELISVAPQRWWLLAFLSPLLGVWRGFRNFALKSD</sequence>
<name>A0A848QH48_9SPHN</name>
<gene>
    <name evidence="1" type="ORF">HKD42_07760</name>
</gene>
<organism evidence="1 2">
    <name type="scientific">Pontixanthobacter rizhaonensis</name>
    <dbReference type="NCBI Taxonomy" id="2730337"/>
    <lineage>
        <taxon>Bacteria</taxon>
        <taxon>Pseudomonadati</taxon>
        <taxon>Pseudomonadota</taxon>
        <taxon>Alphaproteobacteria</taxon>
        <taxon>Sphingomonadales</taxon>
        <taxon>Erythrobacteraceae</taxon>
        <taxon>Pontixanthobacter</taxon>
    </lineage>
</organism>